<keyword evidence="3" id="KW-0808">Transferase</keyword>
<organism evidence="3 4">
    <name type="scientific">Leminorella richardii</name>
    <dbReference type="NCBI Taxonomy" id="158841"/>
    <lineage>
        <taxon>Bacteria</taxon>
        <taxon>Pseudomonadati</taxon>
        <taxon>Pseudomonadota</taxon>
        <taxon>Gammaproteobacteria</taxon>
        <taxon>Enterobacterales</taxon>
        <taxon>Budviciaceae</taxon>
        <taxon>Leminorella</taxon>
    </lineage>
</organism>
<dbReference type="Proteomes" id="UP000249005">
    <property type="component" value="Chromosome 1"/>
</dbReference>
<name>A0A2X4XQQ4_9GAMM</name>
<keyword evidence="4" id="KW-1185">Reference proteome</keyword>
<dbReference type="GO" id="GO:0005829">
    <property type="term" value="C:cytosol"/>
    <property type="evidence" value="ECO:0007669"/>
    <property type="project" value="TreeGrafter"/>
</dbReference>
<dbReference type="InterPro" id="IPR006221">
    <property type="entry name" value="TrpG/PapA_dom"/>
</dbReference>
<dbReference type="PRINTS" id="PR00097">
    <property type="entry name" value="ANTSNTHASEII"/>
</dbReference>
<dbReference type="GO" id="GO:0004049">
    <property type="term" value="F:anthranilate synthase activity"/>
    <property type="evidence" value="ECO:0007669"/>
    <property type="project" value="TreeGrafter"/>
</dbReference>
<feature type="domain" description="Glutamine amidotransferase" evidence="2">
    <location>
        <begin position="3"/>
        <end position="185"/>
    </location>
</feature>
<dbReference type="Pfam" id="PF00117">
    <property type="entry name" value="GATase"/>
    <property type="match status" value="1"/>
</dbReference>
<dbReference type="EC" id="2.6.1.85" evidence="3"/>
<evidence type="ECO:0000313" key="4">
    <source>
        <dbReference type="Proteomes" id="UP000249005"/>
    </source>
</evidence>
<dbReference type="KEGG" id="lri:NCTC12151_01284"/>
<dbReference type="AlphaFoldDB" id="A0A2X4XQQ4"/>
<dbReference type="CDD" id="cd01743">
    <property type="entry name" value="GATase1_Anthranilate_Synthase"/>
    <property type="match status" value="1"/>
</dbReference>
<dbReference type="GO" id="GO:0000162">
    <property type="term" value="P:L-tryptophan biosynthetic process"/>
    <property type="evidence" value="ECO:0007669"/>
    <property type="project" value="TreeGrafter"/>
</dbReference>
<dbReference type="EMBL" id="LS483470">
    <property type="protein sequence ID" value="SQI39024.1"/>
    <property type="molecule type" value="Genomic_DNA"/>
</dbReference>
<dbReference type="InterPro" id="IPR029062">
    <property type="entry name" value="Class_I_gatase-like"/>
</dbReference>
<sequence>MILLLDNYDSFTYNLYDYLRQSGVQVQVSKNDALSLDDIATLAPSAIVLSPGPGRPEEAGITMSVIERFAGHIPLLGVCLGHQAIASAFGAKIIPCPQPTHGKTALIDHDGQTLFSGLPNPLRVARYHSLTVDVGSLPDTLVVTAKTPDGIVMAIRHVSLPVEGVQFHPEAIQTDGGQRMIHSFLARYTREVA</sequence>
<dbReference type="PANTHER" id="PTHR43418">
    <property type="entry name" value="MULTIFUNCTIONAL TRYPTOPHAN BIOSYNTHESIS PROTEIN-RELATED"/>
    <property type="match status" value="1"/>
</dbReference>
<protein>
    <submittedName>
        <fullName evidence="3">Para-aminobenzoate synthase glutamine amidotransferase component II</fullName>
        <ecNumber evidence="3">2.6.1.85</ecNumber>
    </submittedName>
</protein>
<keyword evidence="1 3" id="KW-0315">Glutamine amidotransferase</keyword>
<dbReference type="OrthoDB" id="9786812at2"/>
<reference evidence="3 4" key="1">
    <citation type="submission" date="2018-06" db="EMBL/GenBank/DDBJ databases">
        <authorList>
            <consortium name="Pathogen Informatics"/>
            <person name="Doyle S."/>
        </authorList>
    </citation>
    <scope>NUCLEOTIDE SEQUENCE [LARGE SCALE GENOMIC DNA]</scope>
    <source>
        <strain evidence="3 4">NCTC12151</strain>
    </source>
</reference>
<dbReference type="PRINTS" id="PR00099">
    <property type="entry name" value="CPSGATASE"/>
</dbReference>
<evidence type="ECO:0000256" key="1">
    <source>
        <dbReference type="ARBA" id="ARBA00022962"/>
    </source>
</evidence>
<dbReference type="NCBIfam" id="TIGR00566">
    <property type="entry name" value="trpG_papA"/>
    <property type="match status" value="1"/>
</dbReference>
<dbReference type="InterPro" id="IPR017926">
    <property type="entry name" value="GATASE"/>
</dbReference>
<accession>A0A2X4XQQ4</accession>
<dbReference type="SUPFAM" id="SSF52317">
    <property type="entry name" value="Class I glutamine amidotransferase-like"/>
    <property type="match status" value="1"/>
</dbReference>
<evidence type="ECO:0000259" key="2">
    <source>
        <dbReference type="Pfam" id="PF00117"/>
    </source>
</evidence>
<dbReference type="PROSITE" id="PS51273">
    <property type="entry name" value="GATASE_TYPE_1"/>
    <property type="match status" value="1"/>
</dbReference>
<dbReference type="Gene3D" id="3.40.50.880">
    <property type="match status" value="1"/>
</dbReference>
<dbReference type="InterPro" id="IPR050472">
    <property type="entry name" value="Anth_synth/Amidotransfase"/>
</dbReference>
<dbReference type="RefSeq" id="WP_111739887.1">
    <property type="nucleotide sequence ID" value="NZ_LR698987.1"/>
</dbReference>
<evidence type="ECO:0000313" key="3">
    <source>
        <dbReference type="EMBL" id="SQI39024.1"/>
    </source>
</evidence>
<dbReference type="FunFam" id="3.40.50.880:FF:000003">
    <property type="entry name" value="Anthranilate synthase component II"/>
    <property type="match status" value="1"/>
</dbReference>
<dbReference type="PRINTS" id="PR00096">
    <property type="entry name" value="GATASE"/>
</dbReference>
<proteinExistence type="predicted"/>
<keyword evidence="3" id="KW-0032">Aminotransferase</keyword>
<dbReference type="PANTHER" id="PTHR43418:SF4">
    <property type="entry name" value="MULTIFUNCTIONAL TRYPTOPHAN BIOSYNTHESIS PROTEIN"/>
    <property type="match status" value="1"/>
</dbReference>
<gene>
    <name evidence="3" type="primary">pabA</name>
    <name evidence="3" type="ORF">NCTC12151_01284</name>
</gene>
<dbReference type="GO" id="GO:0046820">
    <property type="term" value="F:4-amino-4-deoxychorismate synthase activity"/>
    <property type="evidence" value="ECO:0007669"/>
    <property type="project" value="UniProtKB-EC"/>
</dbReference>